<keyword evidence="4 10" id="KW-0479">Metal-binding</keyword>
<feature type="binding site" evidence="10">
    <location>
        <position position="288"/>
    </location>
    <ligand>
        <name>substrate</name>
    </ligand>
</feature>
<dbReference type="HAMAP" id="MF_00089">
    <property type="entry name" value="ThiC"/>
    <property type="match status" value="1"/>
</dbReference>
<feature type="compositionally biased region" description="Polar residues" evidence="11">
    <location>
        <begin position="1"/>
        <end position="19"/>
    </location>
</feature>
<gene>
    <name evidence="10 13" type="primary">thiC</name>
    <name evidence="13" type="ORF">AAGW23_00850</name>
</gene>
<dbReference type="Proteomes" id="UP001467669">
    <property type="component" value="Unassembled WGS sequence"/>
</dbReference>
<feature type="binding site" evidence="10">
    <location>
        <begin position="385"/>
        <end position="388"/>
    </location>
    <ligand>
        <name>substrate</name>
    </ligand>
</feature>
<feature type="binding site" evidence="10">
    <location>
        <begin position="344"/>
        <end position="346"/>
    </location>
    <ligand>
        <name>substrate</name>
    </ligand>
</feature>
<reference evidence="13 14" key="1">
    <citation type="submission" date="2024-04" db="EMBL/GenBank/DDBJ databases">
        <title>Draft Genome Sequence of Isolates Cultured from Underwater Hawaii Seamounts in the North Pacific Ocean.</title>
        <authorList>
            <person name="Sharma I."/>
            <person name="Darden B."/>
            <person name="Creggett J."/>
            <person name="Taylor S."/>
            <person name="Grant M.P."/>
            <person name="Scott J."/>
            <person name="Attles S."/>
            <person name="Walker S."/>
            <person name="Johnson G."/>
            <person name="St. Cloud C."/>
        </authorList>
    </citation>
    <scope>NUCLEOTIDE SEQUENCE [LARGE SCALE GENOMIC DNA]</scope>
    <source>
        <strain evidence="13 14">03GJ23</strain>
    </source>
</reference>
<keyword evidence="5 10" id="KW-0862">Zinc</keyword>
<dbReference type="InterPro" id="IPR037509">
    <property type="entry name" value="ThiC"/>
</dbReference>
<proteinExistence type="inferred from homology"/>
<evidence type="ECO:0000256" key="11">
    <source>
        <dbReference type="SAM" id="MobiDB-lite"/>
    </source>
</evidence>
<evidence type="ECO:0000256" key="4">
    <source>
        <dbReference type="ARBA" id="ARBA00022723"/>
    </source>
</evidence>
<evidence type="ECO:0000256" key="2">
    <source>
        <dbReference type="ARBA" id="ARBA00022485"/>
    </source>
</evidence>
<dbReference type="Pfam" id="PF01964">
    <property type="entry name" value="ThiC_Rad_SAM"/>
    <property type="match status" value="1"/>
</dbReference>
<dbReference type="SFLD" id="SFLDS00113">
    <property type="entry name" value="Radical_SAM_Phosphomethylpyrim"/>
    <property type="match status" value="1"/>
</dbReference>
<dbReference type="NCBIfam" id="TIGR00190">
    <property type="entry name" value="thiC"/>
    <property type="match status" value="1"/>
</dbReference>
<keyword evidence="8 10" id="KW-0411">Iron-sulfur</keyword>
<feature type="binding site" evidence="10">
    <location>
        <position position="451"/>
    </location>
    <ligand>
        <name>substrate</name>
    </ligand>
</feature>
<feature type="binding site" evidence="10">
    <location>
        <position position="230"/>
    </location>
    <ligand>
        <name>substrate</name>
    </ligand>
</feature>
<evidence type="ECO:0000256" key="1">
    <source>
        <dbReference type="ARBA" id="ARBA00003175"/>
    </source>
</evidence>
<comment type="pathway">
    <text evidence="10">Cofactor biosynthesis; thiamine diphosphate biosynthesis.</text>
</comment>
<evidence type="ECO:0000256" key="3">
    <source>
        <dbReference type="ARBA" id="ARBA00022691"/>
    </source>
</evidence>
<evidence type="ECO:0000313" key="14">
    <source>
        <dbReference type="Proteomes" id="UP001467669"/>
    </source>
</evidence>
<comment type="function">
    <text evidence="1 10">Catalyzes the synthesis of the hydroxymethylpyrimidine phosphate (HMP-P) moiety of thiamine from aminoimidazole ribotide (AIR) in a radical S-adenosyl-L-methionine (SAM)-dependent reaction.</text>
</comment>
<evidence type="ECO:0000256" key="10">
    <source>
        <dbReference type="HAMAP-Rule" id="MF_00089"/>
    </source>
</evidence>
<dbReference type="SFLD" id="SFLDG01114">
    <property type="entry name" value="phosphomethylpyrimidine_syntha"/>
    <property type="match status" value="1"/>
</dbReference>
<keyword evidence="9 10" id="KW-0456">Lyase</keyword>
<evidence type="ECO:0000256" key="8">
    <source>
        <dbReference type="ARBA" id="ARBA00023014"/>
    </source>
</evidence>
<keyword evidence="3 10" id="KW-0949">S-adenosyl-L-methionine</keyword>
<organism evidence="13 14">
    <name type="scientific">Stutzerimonas chloritidismutans</name>
    <name type="common">Pseudomonas chloritidismutans</name>
    <dbReference type="NCBI Taxonomy" id="203192"/>
    <lineage>
        <taxon>Bacteria</taxon>
        <taxon>Pseudomonadati</taxon>
        <taxon>Pseudomonadota</taxon>
        <taxon>Gammaproteobacteria</taxon>
        <taxon>Pseudomonadales</taxon>
        <taxon>Pseudomonadaceae</taxon>
        <taxon>Stutzerimonas</taxon>
    </lineage>
</organism>
<comment type="cofactor">
    <cofactor evidence="10">
        <name>[4Fe-4S] cluster</name>
        <dbReference type="ChEBI" id="CHEBI:49883"/>
    </cofactor>
    <text evidence="10">Binds 1 [4Fe-4S] cluster per subunit. The cluster is coordinated with 3 cysteines and an exchangeable S-adenosyl-L-methionine.</text>
</comment>
<dbReference type="InterPro" id="IPR025747">
    <property type="entry name" value="ThiC-associated_dom"/>
</dbReference>
<feature type="binding site" evidence="10">
    <location>
        <position position="324"/>
    </location>
    <ligand>
        <name>substrate</name>
    </ligand>
</feature>
<dbReference type="RefSeq" id="WP_342404438.1">
    <property type="nucleotide sequence ID" value="NZ_JBCFXD010000001.1"/>
</dbReference>
<dbReference type="Gene3D" id="6.10.250.620">
    <property type="match status" value="1"/>
</dbReference>
<sequence>MRAEQQNLSESAQVDQGSIQPFPRSQKIYVQGSRPDIRVPMREISLDVTPTDFGGEINAPVLVYDTSGPYTDPSVTIDVRKGLADVRSAWIDDRGDTELLDGLTSQFGQQRLADAELTKMRFAHVRNPRRAKPGKNVSQMHYARQGIITPEMEYIAIRENMKLQEARAAGLLTEQHAGQSFGASIPKEITAEFVRDEVARGRAIIPANINHTELEPMIIGRNFLVKINGNIGNSALGSSIEEEVAKLTWGIRWGSDTVMDLSTGKHIHETREWIIRNSPVPIGTVPIYQALEKVNGVAEDLTWELFRDTLIEQAEQGVDYFTIHAGVLLRYVPLTAKRVTGIVSRGGSIMAKWCLAHHQENFLYTHFEEICEIMKAYDVSFSLGDGLRPGSIADANDAAQFGELETLGELTKIAWKHDVQCMIEGPGHVPMQMIKENMDKQLECCDEAPFYTLGPLTTDIAPGYDHITSGIGAAMIGWFGCAMLCYVTPKEHLGLPNKDDVKTGIITYKIAAHAADLAKGHPGAQIRDNALSKARFEFRWEDQFNLGLDPDTARAFHDETLPKDSAKVAHFCSMCGPKFCSMKITQEVREYAAENGLTDEQKAIEAGFKEQSSRFKDEGSVIYKQV</sequence>
<evidence type="ECO:0000256" key="6">
    <source>
        <dbReference type="ARBA" id="ARBA00022977"/>
    </source>
</evidence>
<dbReference type="PANTHER" id="PTHR30557">
    <property type="entry name" value="THIAMINE BIOSYNTHESIS PROTEIN THIC"/>
    <property type="match status" value="1"/>
</dbReference>
<keyword evidence="2 10" id="KW-0004">4Fe-4S</keyword>
<dbReference type="InterPro" id="IPR002817">
    <property type="entry name" value="ThiC/BzaA/B"/>
</dbReference>
<feature type="binding site" evidence="10">
    <location>
        <position position="259"/>
    </location>
    <ligand>
        <name>substrate</name>
    </ligand>
</feature>
<dbReference type="Pfam" id="PF13667">
    <property type="entry name" value="ThiC-associated"/>
    <property type="match status" value="1"/>
</dbReference>
<evidence type="ECO:0000256" key="9">
    <source>
        <dbReference type="ARBA" id="ARBA00023239"/>
    </source>
</evidence>
<feature type="binding site" evidence="10">
    <location>
        <position position="580"/>
    </location>
    <ligand>
        <name>[4Fe-4S] cluster</name>
        <dbReference type="ChEBI" id="CHEBI:49883"/>
        <note>4Fe-4S-S-AdoMet</note>
    </ligand>
</feature>
<dbReference type="PANTHER" id="PTHR30557:SF1">
    <property type="entry name" value="PHOSPHOMETHYLPYRIMIDINE SYNTHASE, CHLOROPLASTIC"/>
    <property type="match status" value="1"/>
</dbReference>
<evidence type="ECO:0000256" key="7">
    <source>
        <dbReference type="ARBA" id="ARBA00023004"/>
    </source>
</evidence>
<dbReference type="GO" id="GO:0070284">
    <property type="term" value="F:phosphomethylpyrimidine synthase activity"/>
    <property type="evidence" value="ECO:0007669"/>
    <property type="project" value="UniProtKB-EC"/>
</dbReference>
<evidence type="ECO:0000313" key="13">
    <source>
        <dbReference type="EMBL" id="MEL7557388.1"/>
    </source>
</evidence>
<protein>
    <recommendedName>
        <fullName evidence="10">Phosphomethylpyrimidine synthase</fullName>
        <ecNumber evidence="10">4.1.99.17</ecNumber>
    </recommendedName>
    <alternativeName>
        <fullName evidence="10">Hydroxymethylpyrimidine phosphate synthase</fullName>
        <shortName evidence="10">HMP-P synthase</shortName>
        <shortName evidence="10">HMP-phosphate synthase</shortName>
        <shortName evidence="10">HMPP synthase</shortName>
    </alternativeName>
    <alternativeName>
        <fullName evidence="10">Thiamine biosynthesis protein ThiC</fullName>
    </alternativeName>
</protein>
<evidence type="ECO:0000256" key="5">
    <source>
        <dbReference type="ARBA" id="ARBA00022833"/>
    </source>
</evidence>
<feature type="binding site" evidence="10">
    <location>
        <position position="428"/>
    </location>
    <ligand>
        <name>Zn(2+)</name>
        <dbReference type="ChEBI" id="CHEBI:29105"/>
    </ligand>
</feature>
<comment type="caution">
    <text evidence="13">The sequence shown here is derived from an EMBL/GenBank/DDBJ whole genome shotgun (WGS) entry which is preliminary data.</text>
</comment>
<feature type="region of interest" description="Disordered" evidence="11">
    <location>
        <begin position="1"/>
        <end position="26"/>
    </location>
</feature>
<dbReference type="NCBIfam" id="NF006763">
    <property type="entry name" value="PRK09284.1"/>
    <property type="match status" value="1"/>
</dbReference>
<dbReference type="Gene3D" id="3.20.20.540">
    <property type="entry name" value="Radical SAM ThiC family, central domain"/>
    <property type="match status" value="1"/>
</dbReference>
<dbReference type="SFLD" id="SFLDF00407">
    <property type="entry name" value="phosphomethylpyrimidine_syntha"/>
    <property type="match status" value="1"/>
</dbReference>
<feature type="binding site" evidence="10">
    <location>
        <position position="572"/>
    </location>
    <ligand>
        <name>[4Fe-4S] cluster</name>
        <dbReference type="ChEBI" id="CHEBI:49883"/>
        <note>4Fe-4S-S-AdoMet</note>
    </ligand>
</feature>
<dbReference type="EC" id="4.1.99.17" evidence="10"/>
<comment type="similarity">
    <text evidence="10">Belongs to the ThiC family.</text>
</comment>
<dbReference type="EMBL" id="JBCFXD010000001">
    <property type="protein sequence ID" value="MEL7557388.1"/>
    <property type="molecule type" value="Genomic_DNA"/>
</dbReference>
<feature type="domain" description="ThiC-associated" evidence="12">
    <location>
        <begin position="21"/>
        <end position="98"/>
    </location>
</feature>
<dbReference type="InterPro" id="IPR038521">
    <property type="entry name" value="ThiC/Bza_core_dom"/>
</dbReference>
<comment type="catalytic activity">
    <reaction evidence="10">
        <text>5-amino-1-(5-phospho-beta-D-ribosyl)imidazole + S-adenosyl-L-methionine = 4-amino-2-methyl-5-(phosphooxymethyl)pyrimidine + CO + 5'-deoxyadenosine + formate + L-methionine + 3 H(+)</text>
        <dbReference type="Rhea" id="RHEA:24840"/>
        <dbReference type="ChEBI" id="CHEBI:15378"/>
        <dbReference type="ChEBI" id="CHEBI:15740"/>
        <dbReference type="ChEBI" id="CHEBI:17245"/>
        <dbReference type="ChEBI" id="CHEBI:17319"/>
        <dbReference type="ChEBI" id="CHEBI:57844"/>
        <dbReference type="ChEBI" id="CHEBI:58354"/>
        <dbReference type="ChEBI" id="CHEBI:59789"/>
        <dbReference type="ChEBI" id="CHEBI:137981"/>
        <dbReference type="EC" id="4.1.99.17"/>
    </reaction>
</comment>
<feature type="binding site" evidence="10">
    <location>
        <position position="424"/>
    </location>
    <ligand>
        <name>substrate</name>
    </ligand>
</feature>
<accession>A0ABU9M538</accession>
<keyword evidence="14" id="KW-1185">Reference proteome</keyword>
<feature type="binding site" evidence="10">
    <location>
        <position position="492"/>
    </location>
    <ligand>
        <name>Zn(2+)</name>
        <dbReference type="ChEBI" id="CHEBI:29105"/>
    </ligand>
</feature>
<feature type="binding site" evidence="10">
    <location>
        <position position="575"/>
    </location>
    <ligand>
        <name>[4Fe-4S] cluster</name>
        <dbReference type="ChEBI" id="CHEBI:49883"/>
        <note>4Fe-4S-S-AdoMet</note>
    </ligand>
</feature>
<name>A0ABU9M538_STUCH</name>
<keyword evidence="7 10" id="KW-0408">Iron</keyword>
<comment type="subunit">
    <text evidence="10">Homodimer.</text>
</comment>
<dbReference type="NCBIfam" id="NF009895">
    <property type="entry name" value="PRK13352.1"/>
    <property type="match status" value="1"/>
</dbReference>
<evidence type="ECO:0000259" key="12">
    <source>
        <dbReference type="Pfam" id="PF13667"/>
    </source>
</evidence>
<keyword evidence="6 10" id="KW-0784">Thiamine biosynthesis</keyword>